<organism evidence="13 15">
    <name type="scientific">Pseudomonas brassicae</name>
    <dbReference type="NCBI Taxonomy" id="2708063"/>
    <lineage>
        <taxon>Bacteria</taxon>
        <taxon>Pseudomonadati</taxon>
        <taxon>Pseudomonadota</taxon>
        <taxon>Gammaproteobacteria</taxon>
        <taxon>Pseudomonadales</taxon>
        <taxon>Pseudomonadaceae</taxon>
        <taxon>Pseudomonas</taxon>
    </lineage>
</organism>
<accession>A0A6B3NS43</accession>
<dbReference type="CDD" id="cd02809">
    <property type="entry name" value="alpha_hydroxyacid_oxid_FMN"/>
    <property type="match status" value="1"/>
</dbReference>
<dbReference type="InterPro" id="IPR012133">
    <property type="entry name" value="Alpha-hydoxy_acid_DH_FMN"/>
</dbReference>
<dbReference type="NCBIfam" id="NF008398">
    <property type="entry name" value="PRK11197.1"/>
    <property type="match status" value="1"/>
</dbReference>
<dbReference type="Proteomes" id="UP000482634">
    <property type="component" value="Unassembled WGS sequence"/>
</dbReference>
<comment type="catalytic activity">
    <reaction evidence="8">
        <text>(S)-lactate + A = pyruvate + AH2</text>
        <dbReference type="Rhea" id="RHEA:45816"/>
        <dbReference type="ChEBI" id="CHEBI:13193"/>
        <dbReference type="ChEBI" id="CHEBI:15361"/>
        <dbReference type="ChEBI" id="CHEBI:16651"/>
        <dbReference type="ChEBI" id="CHEBI:17499"/>
    </reaction>
</comment>
<evidence type="ECO:0000256" key="2">
    <source>
        <dbReference type="ARBA" id="ARBA00022475"/>
    </source>
</evidence>
<dbReference type="NCBIfam" id="NF033901">
    <property type="entry name" value="L_lactate_LldD"/>
    <property type="match status" value="1"/>
</dbReference>
<feature type="binding site" evidence="8 10">
    <location>
        <position position="106"/>
    </location>
    <ligand>
        <name>FMN</name>
        <dbReference type="ChEBI" id="CHEBI:58210"/>
    </ligand>
</feature>
<evidence type="ECO:0000313" key="12">
    <source>
        <dbReference type="EMBL" id="NER61340.1"/>
    </source>
</evidence>
<evidence type="ECO:0000256" key="1">
    <source>
        <dbReference type="ARBA" id="ARBA00001917"/>
    </source>
</evidence>
<dbReference type="RefSeq" id="WP_163945773.1">
    <property type="nucleotide sequence ID" value="NZ_JAAHBU010000171.1"/>
</dbReference>
<feature type="binding site" evidence="10">
    <location>
        <position position="278"/>
    </location>
    <ligand>
        <name>glyoxylate</name>
        <dbReference type="ChEBI" id="CHEBI:36655"/>
    </ligand>
</feature>
<dbReference type="EC" id="1.1.-.-" evidence="8"/>
<dbReference type="GO" id="GO:0006089">
    <property type="term" value="P:lactate metabolic process"/>
    <property type="evidence" value="ECO:0007669"/>
    <property type="project" value="UniProtKB-UniRule"/>
</dbReference>
<evidence type="ECO:0000256" key="3">
    <source>
        <dbReference type="ARBA" id="ARBA00022630"/>
    </source>
</evidence>
<feature type="binding site" evidence="8">
    <location>
        <position position="24"/>
    </location>
    <ligand>
        <name>substrate</name>
    </ligand>
</feature>
<feature type="binding site" evidence="8">
    <location>
        <position position="164"/>
    </location>
    <ligand>
        <name>substrate</name>
    </ligand>
</feature>
<dbReference type="SUPFAM" id="SSF51395">
    <property type="entry name" value="FMN-linked oxidoreductases"/>
    <property type="match status" value="1"/>
</dbReference>
<evidence type="ECO:0000256" key="4">
    <source>
        <dbReference type="ARBA" id="ARBA00022643"/>
    </source>
</evidence>
<sequence length="381" mass="41343">MIISASTDYRAAAQRKLPPFLFHYADGGAYAEYTLRHNVEDLASIALRQRVLKNMSELSLETQLFNETLSMPVALAPVGLTGMYARRGEVQAARAAAAKGIPFTMSTVSVCPIEEVAPAIGRPMWFQLYVLKDRGFMRNALERAKAAGVTTLVFTVDMPVPGARYRDAHSGMSGPNAPLRRMWQAMTHPQWAWDVGLLGKPHDLGNISQYRGSPTGLADYIGWLGANFDPSISWKDLEWIREFWDGPMVIKGILDPQDARDAVKFGADGIVVSNHGGRQLDGVLSSARALPAIADAVKGDLKILADSGIRSGLDVVRMIALGADTVLIGRAFLYALATAGEAGVKNLLDLFEKEMRVAMVLTGAKSISEITRDSLVRELGA</sequence>
<feature type="binding site" evidence="8 10">
    <location>
        <position position="251"/>
    </location>
    <ligand>
        <name>FMN</name>
        <dbReference type="ChEBI" id="CHEBI:58210"/>
    </ligand>
</feature>
<dbReference type="Pfam" id="PF01070">
    <property type="entry name" value="FMN_dh"/>
    <property type="match status" value="1"/>
</dbReference>
<comment type="subunit">
    <text evidence="8">Homotetramer.</text>
</comment>
<feature type="binding site" evidence="8">
    <location>
        <position position="278"/>
    </location>
    <ligand>
        <name>substrate</name>
    </ligand>
</feature>
<keyword evidence="2 8" id="KW-1003">Cell membrane</keyword>
<feature type="binding site" evidence="8 10">
    <location>
        <position position="127"/>
    </location>
    <ligand>
        <name>FMN</name>
        <dbReference type="ChEBI" id="CHEBI:58210"/>
    </ligand>
</feature>
<feature type="binding site" evidence="10">
    <location>
        <position position="275"/>
    </location>
    <ligand>
        <name>glyoxylate</name>
        <dbReference type="ChEBI" id="CHEBI:36655"/>
    </ligand>
</feature>
<feature type="binding site" evidence="10">
    <location>
        <position position="164"/>
    </location>
    <ligand>
        <name>glyoxylate</name>
        <dbReference type="ChEBI" id="CHEBI:36655"/>
    </ligand>
</feature>
<gene>
    <name evidence="8 13" type="primary">lldD</name>
    <name evidence="12" type="ORF">G3435_17975</name>
    <name evidence="13" type="ORF">G3436_13640</name>
</gene>
<protein>
    <recommendedName>
        <fullName evidence="8">L-lactate dehydrogenase</fullName>
        <ecNumber evidence="8">1.1.-.-</ecNumber>
    </recommendedName>
</protein>
<feature type="binding site" evidence="10">
    <location>
        <position position="273"/>
    </location>
    <ligand>
        <name>FMN</name>
        <dbReference type="ChEBI" id="CHEBI:58210"/>
    </ligand>
</feature>
<evidence type="ECO:0000256" key="10">
    <source>
        <dbReference type="PIRSR" id="PIRSR000138-2"/>
    </source>
</evidence>
<dbReference type="PANTHER" id="PTHR10578">
    <property type="entry name" value="S -2-HYDROXY-ACID OXIDASE-RELATED"/>
    <property type="match status" value="1"/>
</dbReference>
<dbReference type="Proteomes" id="UP000480410">
    <property type="component" value="Unassembled WGS sequence"/>
</dbReference>
<name>A0A6B3NS43_9PSED</name>
<dbReference type="PROSITE" id="PS51349">
    <property type="entry name" value="FMN_HYDROXY_ACID_DH_2"/>
    <property type="match status" value="1"/>
</dbReference>
<evidence type="ECO:0000313" key="14">
    <source>
        <dbReference type="Proteomes" id="UP000480410"/>
    </source>
</evidence>
<dbReference type="GO" id="GO:0009060">
    <property type="term" value="P:aerobic respiration"/>
    <property type="evidence" value="ECO:0007669"/>
    <property type="project" value="TreeGrafter"/>
</dbReference>
<evidence type="ECO:0000256" key="5">
    <source>
        <dbReference type="ARBA" id="ARBA00023002"/>
    </source>
</evidence>
<reference evidence="14 15" key="1">
    <citation type="submission" date="2020-02" db="EMBL/GenBank/DDBJ databases">
        <title>Broccoli isolated Pseudomonas sp.</title>
        <authorList>
            <person name="Fujikawa T."/>
            <person name="Sawada H."/>
        </authorList>
    </citation>
    <scope>NUCLEOTIDE SEQUENCE [LARGE SCALE GENOMIC DNA]</scope>
    <source>
        <strain evidence="13 15">MAFF212427</strain>
        <strain evidence="12 14">MAFF212428</strain>
    </source>
</reference>
<evidence type="ECO:0000256" key="9">
    <source>
        <dbReference type="PIRSR" id="PIRSR000138-1"/>
    </source>
</evidence>
<feature type="binding site" evidence="8">
    <location>
        <position position="129"/>
    </location>
    <ligand>
        <name>substrate</name>
    </ligand>
</feature>
<feature type="binding site" evidence="8">
    <location>
        <begin position="306"/>
        <end position="330"/>
    </location>
    <ligand>
        <name>FMN</name>
        <dbReference type="ChEBI" id="CHEBI:58210"/>
    </ligand>
</feature>
<evidence type="ECO:0000259" key="11">
    <source>
        <dbReference type="PROSITE" id="PS51349"/>
    </source>
</evidence>
<keyword evidence="4 8" id="KW-0288">FMN</keyword>
<feature type="domain" description="FMN hydroxy acid dehydrogenase" evidence="11">
    <location>
        <begin position="1"/>
        <end position="380"/>
    </location>
</feature>
<keyword evidence="15" id="KW-1185">Reference proteome</keyword>
<feature type="binding site" evidence="10">
    <location>
        <position position="129"/>
    </location>
    <ligand>
        <name>glyoxylate</name>
        <dbReference type="ChEBI" id="CHEBI:36655"/>
    </ligand>
</feature>
<dbReference type="InterPro" id="IPR013785">
    <property type="entry name" value="Aldolase_TIM"/>
</dbReference>
<dbReference type="InterPro" id="IPR020920">
    <property type="entry name" value="LldD"/>
</dbReference>
<comment type="subcellular location">
    <subcellularLocation>
        <location evidence="8">Cell membrane</location>
        <topology evidence="8">Peripheral membrane protein</topology>
    </subcellularLocation>
</comment>
<dbReference type="InterPro" id="IPR000262">
    <property type="entry name" value="FMN-dep_DH"/>
</dbReference>
<feature type="binding site" evidence="10">
    <location>
        <begin position="77"/>
        <end position="79"/>
    </location>
    <ligand>
        <name>FMN</name>
        <dbReference type="ChEBI" id="CHEBI:58210"/>
    </ligand>
</feature>
<keyword evidence="3 8" id="KW-0285">Flavoprotein</keyword>
<dbReference type="AlphaFoldDB" id="A0A6B3NS43"/>
<comment type="caution">
    <text evidence="13">The sequence shown here is derived from an EMBL/GenBank/DDBJ whole genome shotgun (WGS) entry which is preliminary data.</text>
</comment>
<feature type="binding site" evidence="10">
    <location>
        <begin position="306"/>
        <end position="310"/>
    </location>
    <ligand>
        <name>FMN</name>
        <dbReference type="ChEBI" id="CHEBI:58210"/>
    </ligand>
</feature>
<comment type="cofactor">
    <cofactor evidence="1 8">
        <name>FMN</name>
        <dbReference type="ChEBI" id="CHEBI:58210"/>
    </cofactor>
</comment>
<comment type="function">
    <text evidence="8">Catalyzes the conversion of L-lactate to pyruvate. Is coupled to the respiratory chain.</text>
</comment>
<dbReference type="GO" id="GO:0010181">
    <property type="term" value="F:FMN binding"/>
    <property type="evidence" value="ECO:0007669"/>
    <property type="project" value="InterPro"/>
</dbReference>
<proteinExistence type="inferred from homology"/>
<feature type="binding site" evidence="8 10">
    <location>
        <position position="155"/>
    </location>
    <ligand>
        <name>FMN</name>
        <dbReference type="ChEBI" id="CHEBI:58210"/>
    </ligand>
</feature>
<feature type="binding site" evidence="10">
    <location>
        <position position="24"/>
    </location>
    <ligand>
        <name>glyoxylate</name>
        <dbReference type="ChEBI" id="CHEBI:36655"/>
    </ligand>
</feature>
<dbReference type="Gene3D" id="3.20.20.70">
    <property type="entry name" value="Aldolase class I"/>
    <property type="match status" value="1"/>
</dbReference>
<dbReference type="PANTHER" id="PTHR10578:SF85">
    <property type="entry name" value="L-LACTATE DEHYDROGENASE"/>
    <property type="match status" value="1"/>
</dbReference>
<keyword evidence="6 8" id="KW-0472">Membrane</keyword>
<dbReference type="EMBL" id="JAAHBV010000407">
    <property type="protein sequence ID" value="NER61340.1"/>
    <property type="molecule type" value="Genomic_DNA"/>
</dbReference>
<dbReference type="InterPro" id="IPR008259">
    <property type="entry name" value="FMN_hydac_DH_AS"/>
</dbReference>
<dbReference type="PROSITE" id="PS00557">
    <property type="entry name" value="FMN_HYDROXY_ACID_DH_1"/>
    <property type="match status" value="1"/>
</dbReference>
<dbReference type="PIRSF" id="PIRSF000138">
    <property type="entry name" value="Al-hdrx_acd_dh"/>
    <property type="match status" value="1"/>
</dbReference>
<dbReference type="GO" id="GO:0004459">
    <property type="term" value="F:L-lactate dehydrogenase (NAD+) activity"/>
    <property type="evidence" value="ECO:0007669"/>
    <property type="project" value="UniProtKB-UniRule"/>
</dbReference>
<feature type="binding site" evidence="10">
    <location>
        <begin position="329"/>
        <end position="330"/>
    </location>
    <ligand>
        <name>FMN</name>
        <dbReference type="ChEBI" id="CHEBI:58210"/>
    </ligand>
</feature>
<keyword evidence="5 8" id="KW-0560">Oxidoreductase</keyword>
<dbReference type="InterPro" id="IPR037396">
    <property type="entry name" value="FMN_HAD"/>
</dbReference>
<evidence type="ECO:0000256" key="8">
    <source>
        <dbReference type="HAMAP-Rule" id="MF_01559"/>
    </source>
</evidence>
<dbReference type="FunFam" id="3.20.20.70:FF:000029">
    <property type="entry name" value="L-lactate dehydrogenase"/>
    <property type="match status" value="1"/>
</dbReference>
<dbReference type="EMBL" id="JAAHBU010000171">
    <property type="protein sequence ID" value="NER64726.1"/>
    <property type="molecule type" value="Genomic_DNA"/>
</dbReference>
<accession>A0A6M0D531</accession>
<dbReference type="GO" id="GO:0005886">
    <property type="term" value="C:plasma membrane"/>
    <property type="evidence" value="ECO:0007669"/>
    <property type="project" value="UniProtKB-SubCell"/>
</dbReference>
<evidence type="ECO:0000256" key="7">
    <source>
        <dbReference type="ARBA" id="ARBA00024042"/>
    </source>
</evidence>
<evidence type="ECO:0000313" key="15">
    <source>
        <dbReference type="Proteomes" id="UP000482634"/>
    </source>
</evidence>
<feature type="active site" description="Proton acceptor" evidence="8 9">
    <location>
        <position position="275"/>
    </location>
</feature>
<dbReference type="HAMAP" id="MF_01559">
    <property type="entry name" value="L_lact_dehydr"/>
    <property type="match status" value="1"/>
</dbReference>
<evidence type="ECO:0000313" key="13">
    <source>
        <dbReference type="EMBL" id="NER64726.1"/>
    </source>
</evidence>
<comment type="similarity">
    <text evidence="7 8">Belongs to the FMN-dependent alpha-hydroxy acid dehydrogenase family.</text>
</comment>
<evidence type="ECO:0000256" key="6">
    <source>
        <dbReference type="ARBA" id="ARBA00023136"/>
    </source>
</evidence>